<organism evidence="1 2">
    <name type="scientific">Anaeromyxobacter oryzae</name>
    <dbReference type="NCBI Taxonomy" id="2918170"/>
    <lineage>
        <taxon>Bacteria</taxon>
        <taxon>Pseudomonadati</taxon>
        <taxon>Myxococcota</taxon>
        <taxon>Myxococcia</taxon>
        <taxon>Myxococcales</taxon>
        <taxon>Cystobacterineae</taxon>
        <taxon>Anaeromyxobacteraceae</taxon>
        <taxon>Anaeromyxobacter</taxon>
    </lineage>
</organism>
<name>A0ABM7WX64_9BACT</name>
<dbReference type="RefSeq" id="WP_248352455.1">
    <property type="nucleotide sequence ID" value="NZ_AP025591.1"/>
</dbReference>
<evidence type="ECO:0000313" key="2">
    <source>
        <dbReference type="Proteomes" id="UP001162891"/>
    </source>
</evidence>
<reference evidence="2" key="1">
    <citation type="journal article" date="2022" name="Int. J. Syst. Evol. Microbiol.">
        <title>Anaeromyxobacter oryzae sp. nov., Anaeromyxobacter diazotrophicus sp. nov. and Anaeromyxobacter paludicola sp. nov., isolated from paddy soils.</title>
        <authorList>
            <person name="Itoh H."/>
            <person name="Xu Z."/>
            <person name="Mise K."/>
            <person name="Masuda Y."/>
            <person name="Ushijima N."/>
            <person name="Hayakawa C."/>
            <person name="Shiratori Y."/>
            <person name="Senoo K."/>
        </authorList>
    </citation>
    <scope>NUCLEOTIDE SEQUENCE [LARGE SCALE GENOMIC DNA]</scope>
    <source>
        <strain evidence="2">Red232</strain>
    </source>
</reference>
<evidence type="ECO:0008006" key="3">
    <source>
        <dbReference type="Google" id="ProtNLM"/>
    </source>
</evidence>
<sequence length="60" mass="6491">MDIEIQCPYCGELVTIFVDPGGGESQTYVEDCPVCCQPWTVHAVEEEPGGFAVAVGRQDD</sequence>
<dbReference type="EMBL" id="AP025591">
    <property type="protein sequence ID" value="BDG04081.1"/>
    <property type="molecule type" value="Genomic_DNA"/>
</dbReference>
<dbReference type="Pfam" id="PF14255">
    <property type="entry name" value="Zn_ribbon_21"/>
    <property type="match status" value="1"/>
</dbReference>
<dbReference type="PIRSF" id="PIRSF037225">
    <property type="entry name" value="UCP037225"/>
    <property type="match status" value="1"/>
</dbReference>
<evidence type="ECO:0000313" key="1">
    <source>
        <dbReference type="EMBL" id="BDG04081.1"/>
    </source>
</evidence>
<keyword evidence="2" id="KW-1185">Reference proteome</keyword>
<protein>
    <recommendedName>
        <fullName evidence="3">CPXCG motif-containing cysteine-rich protein</fullName>
    </recommendedName>
</protein>
<dbReference type="Proteomes" id="UP001162891">
    <property type="component" value="Chromosome"/>
</dbReference>
<accession>A0ABM7WX64</accession>
<dbReference type="InterPro" id="IPR017143">
    <property type="entry name" value="UCP037225"/>
</dbReference>
<proteinExistence type="predicted"/>
<gene>
    <name evidence="1" type="ORF">AMOR_30770</name>
</gene>
<dbReference type="InterPro" id="IPR025990">
    <property type="entry name" value="zinc_ribbon_bacterial"/>
</dbReference>